<keyword evidence="7 8" id="KW-0472">Membrane</keyword>
<keyword evidence="3 8" id="KW-0812">Transmembrane</keyword>
<dbReference type="GO" id="GO:0007031">
    <property type="term" value="P:peroxisome organization"/>
    <property type="evidence" value="ECO:0000318"/>
    <property type="project" value="GO_Central"/>
</dbReference>
<dbReference type="EMBL" id="DS470194">
    <property type="protein sequence ID" value="EDO29975.1"/>
    <property type="molecule type" value="Genomic_DNA"/>
</dbReference>
<accession>A7T239</accession>
<comment type="similarity">
    <text evidence="1">Belongs to the ABC transporter superfamily. ABCD family. Peroxisomal fatty acyl CoA transporter (TC 3.A.1.203) subfamily.</text>
</comment>
<dbReference type="InParanoid" id="A7T239"/>
<dbReference type="KEGG" id="nve:5500669"/>
<dbReference type="Pfam" id="PF00005">
    <property type="entry name" value="ABC_tran"/>
    <property type="match status" value="1"/>
</dbReference>
<protein>
    <recommendedName>
        <fullName evidence="13">ATP-binding cassette sub-family D member 4</fullName>
    </recommendedName>
</protein>
<keyword evidence="5" id="KW-0067">ATP-binding</keyword>
<dbReference type="SUPFAM" id="SSF90123">
    <property type="entry name" value="ABC transporter transmembrane region"/>
    <property type="match status" value="1"/>
</dbReference>
<dbReference type="PANTHER" id="PTHR11384">
    <property type="entry name" value="ATP-BINDING CASSETTE, SUB-FAMILY D MEMBER"/>
    <property type="match status" value="1"/>
</dbReference>
<feature type="transmembrane region" description="Helical" evidence="8">
    <location>
        <begin position="36"/>
        <end position="57"/>
    </location>
</feature>
<dbReference type="InterPro" id="IPR011527">
    <property type="entry name" value="ABC1_TM_dom"/>
</dbReference>
<dbReference type="Proteomes" id="UP000001593">
    <property type="component" value="Unassembled WGS sequence"/>
</dbReference>
<dbReference type="SMART" id="SM00382">
    <property type="entry name" value="AAA"/>
    <property type="match status" value="1"/>
</dbReference>
<evidence type="ECO:0000313" key="12">
    <source>
        <dbReference type="Proteomes" id="UP000001593"/>
    </source>
</evidence>
<dbReference type="InterPro" id="IPR003593">
    <property type="entry name" value="AAA+_ATPase"/>
</dbReference>
<name>A7T239_NEMVE</name>
<dbReference type="GO" id="GO:0042626">
    <property type="term" value="F:ATPase-coupled transmembrane transporter activity"/>
    <property type="evidence" value="ECO:0000318"/>
    <property type="project" value="GO_Central"/>
</dbReference>
<dbReference type="PROSITE" id="PS50929">
    <property type="entry name" value="ABC_TM1F"/>
    <property type="match status" value="1"/>
</dbReference>
<dbReference type="Gene3D" id="3.40.50.300">
    <property type="entry name" value="P-loop containing nucleotide triphosphate hydrolases"/>
    <property type="match status" value="1"/>
</dbReference>
<reference evidence="11 12" key="1">
    <citation type="journal article" date="2007" name="Science">
        <title>Sea anemone genome reveals ancestral eumetazoan gene repertoire and genomic organization.</title>
        <authorList>
            <person name="Putnam N.H."/>
            <person name="Srivastava M."/>
            <person name="Hellsten U."/>
            <person name="Dirks B."/>
            <person name="Chapman J."/>
            <person name="Salamov A."/>
            <person name="Terry A."/>
            <person name="Shapiro H."/>
            <person name="Lindquist E."/>
            <person name="Kapitonov V.V."/>
            <person name="Jurka J."/>
            <person name="Genikhovich G."/>
            <person name="Grigoriev I.V."/>
            <person name="Lucas S.M."/>
            <person name="Steele R.E."/>
            <person name="Finnerty J.R."/>
            <person name="Technau U."/>
            <person name="Martindale M.Q."/>
            <person name="Rokhsar D.S."/>
        </authorList>
    </citation>
    <scope>NUCLEOTIDE SEQUENCE [LARGE SCALE GENOMIC DNA]</scope>
    <source>
        <strain evidence="12">CH2 X CH6</strain>
    </source>
</reference>
<feature type="domain" description="ABC transmembrane type-1" evidence="10">
    <location>
        <begin position="141"/>
        <end position="336"/>
    </location>
</feature>
<evidence type="ECO:0000256" key="1">
    <source>
        <dbReference type="ARBA" id="ARBA00008575"/>
    </source>
</evidence>
<evidence type="ECO:0000259" key="10">
    <source>
        <dbReference type="PROSITE" id="PS50929"/>
    </source>
</evidence>
<dbReference type="GO" id="GO:0016887">
    <property type="term" value="F:ATP hydrolysis activity"/>
    <property type="evidence" value="ECO:0007669"/>
    <property type="project" value="InterPro"/>
</dbReference>
<dbReference type="PhylomeDB" id="A7T239"/>
<dbReference type="GO" id="GO:0015910">
    <property type="term" value="P:long-chain fatty acid import into peroxisome"/>
    <property type="evidence" value="ECO:0000318"/>
    <property type="project" value="GO_Central"/>
</dbReference>
<feature type="domain" description="ABC transporter" evidence="9">
    <location>
        <begin position="379"/>
        <end position="591"/>
    </location>
</feature>
<evidence type="ECO:0000256" key="4">
    <source>
        <dbReference type="ARBA" id="ARBA00022741"/>
    </source>
</evidence>
<dbReference type="GO" id="GO:0042760">
    <property type="term" value="P:very long-chain fatty acid catabolic process"/>
    <property type="evidence" value="ECO:0000318"/>
    <property type="project" value="GO_Central"/>
</dbReference>
<dbReference type="InterPro" id="IPR036640">
    <property type="entry name" value="ABC1_TM_sf"/>
</dbReference>
<dbReference type="GO" id="GO:0005324">
    <property type="term" value="F:long-chain fatty acid transmembrane transporter activity"/>
    <property type="evidence" value="ECO:0000318"/>
    <property type="project" value="GO_Central"/>
</dbReference>
<evidence type="ECO:0000256" key="8">
    <source>
        <dbReference type="SAM" id="Phobius"/>
    </source>
</evidence>
<dbReference type="PANTHER" id="PTHR11384:SF59">
    <property type="entry name" value="LYSOSOMAL COBALAMIN TRANSPORTER ABCD4"/>
    <property type="match status" value="1"/>
</dbReference>
<dbReference type="OMA" id="YNYQAYV"/>
<dbReference type="CDD" id="cd03223">
    <property type="entry name" value="ABCD_peroxisomal_ALDP"/>
    <property type="match status" value="1"/>
</dbReference>
<evidence type="ECO:0000256" key="3">
    <source>
        <dbReference type="ARBA" id="ARBA00022692"/>
    </source>
</evidence>
<evidence type="ECO:0000313" key="11">
    <source>
        <dbReference type="EMBL" id="EDO29975.1"/>
    </source>
</evidence>
<dbReference type="InterPro" id="IPR003439">
    <property type="entry name" value="ABC_transporter-like_ATP-bd"/>
</dbReference>
<keyword evidence="4" id="KW-0547">Nucleotide-binding</keyword>
<dbReference type="SUPFAM" id="SSF52540">
    <property type="entry name" value="P-loop containing nucleoside triphosphate hydrolases"/>
    <property type="match status" value="1"/>
</dbReference>
<dbReference type="InterPro" id="IPR027417">
    <property type="entry name" value="P-loop_NTPase"/>
</dbReference>
<dbReference type="AlphaFoldDB" id="A7T239"/>
<dbReference type="PROSITE" id="PS00211">
    <property type="entry name" value="ABC_TRANSPORTER_1"/>
    <property type="match status" value="1"/>
</dbReference>
<dbReference type="Pfam" id="PF06472">
    <property type="entry name" value="ABC_membrane_2"/>
    <property type="match status" value="1"/>
</dbReference>
<evidence type="ECO:0000259" key="9">
    <source>
        <dbReference type="PROSITE" id="PS50893"/>
    </source>
</evidence>
<keyword evidence="6 8" id="KW-1133">Transmembrane helix</keyword>
<evidence type="ECO:0000256" key="2">
    <source>
        <dbReference type="ARBA" id="ARBA00022448"/>
    </source>
</evidence>
<dbReference type="GO" id="GO:0006635">
    <property type="term" value="P:fatty acid beta-oxidation"/>
    <property type="evidence" value="ECO:0000318"/>
    <property type="project" value="GO_Central"/>
</dbReference>
<dbReference type="HOGENOM" id="CLU_007587_7_0_1"/>
<feature type="transmembrane region" description="Helical" evidence="8">
    <location>
        <begin position="77"/>
        <end position="99"/>
    </location>
</feature>
<dbReference type="GO" id="GO:0005524">
    <property type="term" value="F:ATP binding"/>
    <property type="evidence" value="ECO:0000318"/>
    <property type="project" value="GO_Central"/>
</dbReference>
<sequence>MKAAKSRNYALNWRFVKRLCRCLRIIFPSWHSTTSLLFLNMIGLTLAEEMFIFNLGLVPTQFYDVIGTKDRAGLKPLVVKAITLIICTSAIRTAVQFVANTSFVQYRAYMCRFLHSIYFKVDSHYDILILDPIKIIDNPDQRITQDTEKMMQMLKKIFSKLLIVPFTASYYAYQCSMVTGYLAPLIMLGVFMVWALGIKLIMGPIINTVYRVEQTTGNFRFKHMQIRVNSEALAFNGARNLEEKKTNEKLYDMVVKCQREVNLNIFLNIAVNIFNNISAPLCYIFISVTVFTGKYDYLSPSELGSEITKIAFVSTYLMGCFTQLIDLSDTLTDMAGYIHRIGELIETLESCHKHKQNRDYVNRLRNDKLREGLHPGVFFKLINVSYSIPGTEEPLVADLDLVFARGQNVLITGMAGCGKTSLLRVIRGLWEPLSGDVVRNIDFEPEKVLFLSQHALLTNGSLKEQVVFPLEAEDYLDHTRIMDLLSEVGLASVCRRVGGIDSLVDGSWEDMLSHGEIQRLAFARLFYHQPDLAMMDEATSALDIATEKALYGMCVDKGITLISVAHRDTLDEFHDVHLKLLGDGKWTLSDIS</sequence>
<keyword evidence="12" id="KW-1185">Reference proteome</keyword>
<dbReference type="eggNOG" id="KOG0060">
    <property type="taxonomic scope" value="Eukaryota"/>
</dbReference>
<proteinExistence type="inferred from homology"/>
<dbReference type="GO" id="GO:0005778">
    <property type="term" value="C:peroxisomal membrane"/>
    <property type="evidence" value="ECO:0000318"/>
    <property type="project" value="GO_Central"/>
</dbReference>
<dbReference type="GO" id="GO:0140359">
    <property type="term" value="F:ABC-type transporter activity"/>
    <property type="evidence" value="ECO:0007669"/>
    <property type="project" value="InterPro"/>
</dbReference>
<dbReference type="InterPro" id="IPR017871">
    <property type="entry name" value="ABC_transporter-like_CS"/>
</dbReference>
<dbReference type="STRING" id="45351.A7T239"/>
<organism evidence="11 12">
    <name type="scientific">Nematostella vectensis</name>
    <name type="common">Starlet sea anemone</name>
    <dbReference type="NCBI Taxonomy" id="45351"/>
    <lineage>
        <taxon>Eukaryota</taxon>
        <taxon>Metazoa</taxon>
        <taxon>Cnidaria</taxon>
        <taxon>Anthozoa</taxon>
        <taxon>Hexacorallia</taxon>
        <taxon>Actiniaria</taxon>
        <taxon>Edwardsiidae</taxon>
        <taxon>Nematostella</taxon>
    </lineage>
</organism>
<keyword evidence="2" id="KW-0813">Transport</keyword>
<evidence type="ECO:0000256" key="6">
    <source>
        <dbReference type="ARBA" id="ARBA00022989"/>
    </source>
</evidence>
<evidence type="ECO:0000256" key="7">
    <source>
        <dbReference type="ARBA" id="ARBA00023136"/>
    </source>
</evidence>
<dbReference type="InterPro" id="IPR050835">
    <property type="entry name" value="ABC_transporter_sub-D"/>
</dbReference>
<feature type="transmembrane region" description="Helical" evidence="8">
    <location>
        <begin position="157"/>
        <end position="173"/>
    </location>
</feature>
<evidence type="ECO:0008006" key="13">
    <source>
        <dbReference type="Google" id="ProtNLM"/>
    </source>
</evidence>
<feature type="transmembrane region" description="Helical" evidence="8">
    <location>
        <begin position="179"/>
        <end position="201"/>
    </location>
</feature>
<evidence type="ECO:0000256" key="5">
    <source>
        <dbReference type="ARBA" id="ARBA00022840"/>
    </source>
</evidence>
<dbReference type="Gene3D" id="1.20.1560.10">
    <property type="entry name" value="ABC transporter type 1, transmembrane domain"/>
    <property type="match status" value="1"/>
</dbReference>
<gene>
    <name evidence="11" type="ORF">NEMVEDRAFT_v1g195521</name>
</gene>
<dbReference type="PROSITE" id="PS50893">
    <property type="entry name" value="ABC_TRANSPORTER_2"/>
    <property type="match status" value="1"/>
</dbReference>